<keyword evidence="15" id="KW-1185">Reference proteome</keyword>
<evidence type="ECO:0000256" key="2">
    <source>
        <dbReference type="ARBA" id="ARBA00010290"/>
    </source>
</evidence>
<evidence type="ECO:0000256" key="7">
    <source>
        <dbReference type="ARBA" id="ARBA00023034"/>
    </source>
</evidence>
<evidence type="ECO:0000256" key="6">
    <source>
        <dbReference type="ARBA" id="ARBA00022927"/>
    </source>
</evidence>
<dbReference type="GO" id="GO:0003924">
    <property type="term" value="F:GTPase activity"/>
    <property type="evidence" value="ECO:0007669"/>
    <property type="project" value="InterPro"/>
</dbReference>
<evidence type="ECO:0000256" key="8">
    <source>
        <dbReference type="ARBA" id="ARBA00023134"/>
    </source>
</evidence>
<evidence type="ECO:0000256" key="13">
    <source>
        <dbReference type="RuleBase" id="RU003925"/>
    </source>
</evidence>
<dbReference type="GO" id="GO:0005525">
    <property type="term" value="F:GTP binding"/>
    <property type="evidence" value="ECO:0007669"/>
    <property type="project" value="UniProtKB-KW"/>
</dbReference>
<keyword evidence="7" id="KW-0333">Golgi apparatus</keyword>
<dbReference type="EMBL" id="MDYQ01000352">
    <property type="protein sequence ID" value="PRP76099.1"/>
    <property type="molecule type" value="Genomic_DNA"/>
</dbReference>
<dbReference type="GO" id="GO:0005794">
    <property type="term" value="C:Golgi apparatus"/>
    <property type="evidence" value="ECO:0007669"/>
    <property type="project" value="UniProtKB-SubCell"/>
</dbReference>
<keyword evidence="6" id="KW-0653">Protein transport</keyword>
<reference evidence="14 15" key="1">
    <citation type="journal article" date="2018" name="Genome Biol. Evol.">
        <title>Multiple Roots of Fruiting Body Formation in Amoebozoa.</title>
        <authorList>
            <person name="Hillmann F."/>
            <person name="Forbes G."/>
            <person name="Novohradska S."/>
            <person name="Ferling I."/>
            <person name="Riege K."/>
            <person name="Groth M."/>
            <person name="Westermann M."/>
            <person name="Marz M."/>
            <person name="Spaller T."/>
            <person name="Winckler T."/>
            <person name="Schaap P."/>
            <person name="Glockner G."/>
        </authorList>
    </citation>
    <scope>NUCLEOTIDE SEQUENCE [LARGE SCALE GENOMIC DNA]</scope>
    <source>
        <strain evidence="14 15">Jena</strain>
    </source>
</reference>
<comment type="caution">
    <text evidence="14">The sequence shown here is derived from an EMBL/GenBank/DDBJ whole genome shotgun (WGS) entry which is preliminary data.</text>
</comment>
<dbReference type="SMART" id="SM00175">
    <property type="entry name" value="RAB"/>
    <property type="match status" value="1"/>
</dbReference>
<sequence length="236" mass="27095">MAVKDSSKRSYSVHFEHHEKKEVCIQTLSLSNFYELSQAGDQARLVIVTQARFVDNRDREGLLAIIRKLKKSDRQVRILLLGLDNAGKTTILKRLSDEEIDNITPTQGFNIKSVLYEGFKLNVWDIGGQKTIRPYWRNYFDSTDALIYVVDSADQRRLEETGHELSLLLEEDKLENVPVMIFANKQDLDNALPSKEIAETLELVTIRNRQWQIQPCSAKTGEGLSEGMEWIVKVIK</sequence>
<evidence type="ECO:0000256" key="12">
    <source>
        <dbReference type="PIRSR" id="PIRSR606689-2"/>
    </source>
</evidence>
<keyword evidence="8 11" id="KW-0342">GTP-binding</keyword>
<dbReference type="GO" id="GO:0046872">
    <property type="term" value="F:metal ion binding"/>
    <property type="evidence" value="ECO:0007669"/>
    <property type="project" value="UniProtKB-KW"/>
</dbReference>
<evidence type="ECO:0000256" key="5">
    <source>
        <dbReference type="ARBA" id="ARBA00022741"/>
    </source>
</evidence>
<name>A0A2P6MWL1_9EUKA</name>
<dbReference type="InterPro" id="IPR006689">
    <property type="entry name" value="Small_GTPase_ARF/SAR"/>
</dbReference>
<dbReference type="STRING" id="1890364.A0A2P6MWL1"/>
<evidence type="ECO:0000256" key="3">
    <source>
        <dbReference type="ARBA" id="ARBA00022448"/>
    </source>
</evidence>
<keyword evidence="5 11" id="KW-0547">Nucleotide-binding</keyword>
<dbReference type="OrthoDB" id="2011769at2759"/>
<keyword evidence="9" id="KW-0449">Lipoprotein</keyword>
<organism evidence="14 15">
    <name type="scientific">Planoprotostelium fungivorum</name>
    <dbReference type="NCBI Taxonomy" id="1890364"/>
    <lineage>
        <taxon>Eukaryota</taxon>
        <taxon>Amoebozoa</taxon>
        <taxon>Evosea</taxon>
        <taxon>Variosea</taxon>
        <taxon>Cavosteliida</taxon>
        <taxon>Cavosteliaceae</taxon>
        <taxon>Planoprotostelium</taxon>
    </lineage>
</organism>
<dbReference type="GO" id="GO:0015031">
    <property type="term" value="P:protein transport"/>
    <property type="evidence" value="ECO:0007669"/>
    <property type="project" value="UniProtKB-KW"/>
</dbReference>
<evidence type="ECO:0000256" key="10">
    <source>
        <dbReference type="ARBA" id="ARBA00040616"/>
    </source>
</evidence>
<dbReference type="SUPFAM" id="SSF52540">
    <property type="entry name" value="P-loop containing nucleoside triphosphate hydrolases"/>
    <property type="match status" value="1"/>
</dbReference>
<evidence type="ECO:0000256" key="1">
    <source>
        <dbReference type="ARBA" id="ARBA00004555"/>
    </source>
</evidence>
<dbReference type="SMART" id="SM00178">
    <property type="entry name" value="SAR"/>
    <property type="match status" value="1"/>
</dbReference>
<dbReference type="PRINTS" id="PR00328">
    <property type="entry name" value="SAR1GTPBP"/>
</dbReference>
<dbReference type="InterPro" id="IPR044612">
    <property type="entry name" value="ARL2/3"/>
</dbReference>
<evidence type="ECO:0000313" key="14">
    <source>
        <dbReference type="EMBL" id="PRP76099.1"/>
    </source>
</evidence>
<dbReference type="PANTHER" id="PTHR45697">
    <property type="entry name" value="ADP-RIBOSYLATION FACTOR-LIKE PROTEIN 2-RELATED"/>
    <property type="match status" value="1"/>
</dbReference>
<evidence type="ECO:0000256" key="9">
    <source>
        <dbReference type="ARBA" id="ARBA00023288"/>
    </source>
</evidence>
<dbReference type="InParanoid" id="A0A2P6MWL1"/>
<gene>
    <name evidence="14" type="ORF">PROFUN_12904</name>
</gene>
<dbReference type="InterPro" id="IPR027417">
    <property type="entry name" value="P-loop_NTPase"/>
</dbReference>
<comment type="similarity">
    <text evidence="2 13">Belongs to the small GTPase superfamily. Arf family.</text>
</comment>
<comment type="subcellular location">
    <subcellularLocation>
        <location evidence="1">Golgi apparatus</location>
    </subcellularLocation>
</comment>
<dbReference type="Pfam" id="PF00025">
    <property type="entry name" value="Arf"/>
    <property type="match status" value="1"/>
</dbReference>
<feature type="binding site" evidence="11">
    <location>
        <begin position="184"/>
        <end position="187"/>
    </location>
    <ligand>
        <name>GTP</name>
        <dbReference type="ChEBI" id="CHEBI:37565"/>
    </ligand>
</feature>
<dbReference type="NCBIfam" id="TIGR00231">
    <property type="entry name" value="small_GTP"/>
    <property type="match status" value="1"/>
</dbReference>
<evidence type="ECO:0000313" key="15">
    <source>
        <dbReference type="Proteomes" id="UP000241769"/>
    </source>
</evidence>
<feature type="binding site" evidence="12">
    <location>
        <position position="106"/>
    </location>
    <ligand>
        <name>Mg(2+)</name>
        <dbReference type="ChEBI" id="CHEBI:18420"/>
    </ligand>
</feature>
<keyword evidence="12" id="KW-0460">Magnesium</keyword>
<keyword evidence="12" id="KW-0479">Metal-binding</keyword>
<dbReference type="FunFam" id="3.40.50.300:FF:000281">
    <property type="entry name" value="ADP-ribosylation factor-like protein 3"/>
    <property type="match status" value="1"/>
</dbReference>
<dbReference type="CDD" id="cd04155">
    <property type="entry name" value="Arl3"/>
    <property type="match status" value="1"/>
</dbReference>
<feature type="binding site" evidence="12">
    <location>
        <position position="89"/>
    </location>
    <ligand>
        <name>Mg(2+)</name>
        <dbReference type="ChEBI" id="CHEBI:18420"/>
    </ligand>
</feature>
<dbReference type="PROSITE" id="PS51417">
    <property type="entry name" value="ARF"/>
    <property type="match status" value="1"/>
</dbReference>
<feature type="binding site" evidence="11">
    <location>
        <position position="128"/>
    </location>
    <ligand>
        <name>GTP</name>
        <dbReference type="ChEBI" id="CHEBI:37565"/>
    </ligand>
</feature>
<dbReference type="Gene3D" id="3.40.50.300">
    <property type="entry name" value="P-loop containing nucleotide triphosphate hydrolases"/>
    <property type="match status" value="1"/>
</dbReference>
<dbReference type="AlphaFoldDB" id="A0A2P6MWL1"/>
<keyword evidence="3" id="KW-0813">Transport</keyword>
<accession>A0A2P6MWL1</accession>
<dbReference type="PROSITE" id="PS51419">
    <property type="entry name" value="RAB"/>
    <property type="match status" value="1"/>
</dbReference>
<evidence type="ECO:0000256" key="11">
    <source>
        <dbReference type="PIRSR" id="PIRSR606689-1"/>
    </source>
</evidence>
<dbReference type="InterPro" id="IPR005225">
    <property type="entry name" value="Small_GTP-bd"/>
</dbReference>
<keyword evidence="4" id="KW-0519">Myristate</keyword>
<proteinExistence type="inferred from homology"/>
<feature type="binding site" evidence="11">
    <location>
        <begin position="82"/>
        <end position="89"/>
    </location>
    <ligand>
        <name>GTP</name>
        <dbReference type="ChEBI" id="CHEBI:37565"/>
    </ligand>
</feature>
<evidence type="ECO:0000256" key="4">
    <source>
        <dbReference type="ARBA" id="ARBA00022707"/>
    </source>
</evidence>
<dbReference type="Proteomes" id="UP000241769">
    <property type="component" value="Unassembled WGS sequence"/>
</dbReference>
<dbReference type="SMART" id="SM00177">
    <property type="entry name" value="ARF"/>
    <property type="match status" value="1"/>
</dbReference>
<protein>
    <recommendedName>
        <fullName evidence="10">ADP-ribosylation factor-like protein 3</fullName>
    </recommendedName>
</protein>